<evidence type="ECO:0000313" key="2">
    <source>
        <dbReference type="Proteomes" id="UP001303046"/>
    </source>
</evidence>
<organism evidence="1 2">
    <name type="scientific">Necator americanus</name>
    <name type="common">Human hookworm</name>
    <dbReference type="NCBI Taxonomy" id="51031"/>
    <lineage>
        <taxon>Eukaryota</taxon>
        <taxon>Metazoa</taxon>
        <taxon>Ecdysozoa</taxon>
        <taxon>Nematoda</taxon>
        <taxon>Chromadorea</taxon>
        <taxon>Rhabditida</taxon>
        <taxon>Rhabditina</taxon>
        <taxon>Rhabditomorpha</taxon>
        <taxon>Strongyloidea</taxon>
        <taxon>Ancylostomatidae</taxon>
        <taxon>Bunostominae</taxon>
        <taxon>Necator</taxon>
    </lineage>
</organism>
<protein>
    <submittedName>
        <fullName evidence="1">Uncharacterized protein</fullName>
    </submittedName>
</protein>
<dbReference type="EMBL" id="JAVFWL010000004">
    <property type="protein sequence ID" value="KAK6751635.1"/>
    <property type="molecule type" value="Genomic_DNA"/>
</dbReference>
<evidence type="ECO:0000313" key="1">
    <source>
        <dbReference type="EMBL" id="KAK6751635.1"/>
    </source>
</evidence>
<keyword evidence="2" id="KW-1185">Reference proteome</keyword>
<dbReference type="Proteomes" id="UP001303046">
    <property type="component" value="Unassembled WGS sequence"/>
</dbReference>
<name>A0ABR1DNT0_NECAM</name>
<proteinExistence type="predicted"/>
<sequence>MNVIVDDYHGYGRHTLFTAYFKQKTPKQYLKFLFAMQLANDHDDDDDDTVMLVFVLISRDGDGVLDDSSINWELTTATTD</sequence>
<comment type="caution">
    <text evidence="1">The sequence shown here is derived from an EMBL/GenBank/DDBJ whole genome shotgun (WGS) entry which is preliminary data.</text>
</comment>
<accession>A0ABR1DNT0</accession>
<reference evidence="1 2" key="1">
    <citation type="submission" date="2023-08" db="EMBL/GenBank/DDBJ databases">
        <title>A Necator americanus chromosomal reference genome.</title>
        <authorList>
            <person name="Ilik V."/>
            <person name="Petrzelkova K.J."/>
            <person name="Pardy F."/>
            <person name="Fuh T."/>
            <person name="Niatou-Singa F.S."/>
            <person name="Gouil Q."/>
            <person name="Baker L."/>
            <person name="Ritchie M.E."/>
            <person name="Jex A.R."/>
            <person name="Gazzola D."/>
            <person name="Li H."/>
            <person name="Toshio Fujiwara R."/>
            <person name="Zhan B."/>
            <person name="Aroian R.V."/>
            <person name="Pafco B."/>
            <person name="Schwarz E.M."/>
        </authorList>
    </citation>
    <scope>NUCLEOTIDE SEQUENCE [LARGE SCALE GENOMIC DNA]</scope>
    <source>
        <strain evidence="1 2">Aroian</strain>
        <tissue evidence="1">Whole animal</tissue>
    </source>
</reference>
<gene>
    <name evidence="1" type="primary">Necator_chrIV.g16496</name>
    <name evidence="1" type="ORF">RB195_003199</name>
</gene>